<reference evidence="1 2" key="1">
    <citation type="journal article" date="2013" name="Genome Biol.">
        <title>Comparative genomics of the core and accessory genomes of 48 Sinorhizobium strains comprising five genospecies.</title>
        <authorList>
            <person name="Sugawara M."/>
            <person name="Epstein B."/>
            <person name="Badgley B.D."/>
            <person name="Unno T."/>
            <person name="Xu L."/>
            <person name="Reese J."/>
            <person name="Gyaneshwar P."/>
            <person name="Denny R."/>
            <person name="Mudge J."/>
            <person name="Bharti A.K."/>
            <person name="Farmer A.D."/>
            <person name="May G.D."/>
            <person name="Woodward J.E."/>
            <person name="Medigue C."/>
            <person name="Vallenet D."/>
            <person name="Lajus A."/>
            <person name="Rouy Z."/>
            <person name="Martinez-Vaz B."/>
            <person name="Tiffin P."/>
            <person name="Young N.D."/>
            <person name="Sadowsky M.J."/>
        </authorList>
    </citation>
    <scope>NUCLEOTIDE SEQUENCE [LARGE SCALE GENOMIC DNA]</scope>
    <source>
        <strain evidence="1 2">USDA205</strain>
    </source>
</reference>
<accession>A0A844AC49</accession>
<gene>
    <name evidence="1" type="ORF">GHK48_16845</name>
</gene>
<evidence type="ECO:0000313" key="1">
    <source>
        <dbReference type="EMBL" id="MQX09881.1"/>
    </source>
</evidence>
<protein>
    <submittedName>
        <fullName evidence="1">Uncharacterized protein</fullName>
    </submittedName>
</protein>
<dbReference type="EMBL" id="WISZ01000136">
    <property type="protein sequence ID" value="MQX09881.1"/>
    <property type="molecule type" value="Genomic_DNA"/>
</dbReference>
<sequence>MEDYVRALIQQPDFATTSTTWNFYLVTTEYDDFVRERVTQKDRPVGLFLDKENHRVWVKTWGDIVRDCEGRLNFIQERLRIEVSTEEIEEKIAALKSSIVKAGRDKAENHFEADPAPSREAQPG</sequence>
<organism evidence="1 2">
    <name type="scientific">Rhizobium fredii</name>
    <name type="common">Sinorhizobium fredii</name>
    <dbReference type="NCBI Taxonomy" id="380"/>
    <lineage>
        <taxon>Bacteria</taxon>
        <taxon>Pseudomonadati</taxon>
        <taxon>Pseudomonadota</taxon>
        <taxon>Alphaproteobacteria</taxon>
        <taxon>Hyphomicrobiales</taxon>
        <taxon>Rhizobiaceae</taxon>
        <taxon>Sinorhizobium/Ensifer group</taxon>
        <taxon>Sinorhizobium</taxon>
    </lineage>
</organism>
<proteinExistence type="predicted"/>
<comment type="caution">
    <text evidence="1">The sequence shown here is derived from an EMBL/GenBank/DDBJ whole genome shotgun (WGS) entry which is preliminary data.</text>
</comment>
<dbReference type="Proteomes" id="UP000466694">
    <property type="component" value="Unassembled WGS sequence"/>
</dbReference>
<evidence type="ECO:0000313" key="2">
    <source>
        <dbReference type="Proteomes" id="UP000466694"/>
    </source>
</evidence>
<name>A0A844AC49_RHIFR</name>
<dbReference type="AlphaFoldDB" id="A0A844AC49"/>